<dbReference type="InterPro" id="IPR011251">
    <property type="entry name" value="Luciferase-like_dom"/>
</dbReference>
<feature type="binding site" evidence="6">
    <location>
        <position position="65"/>
    </location>
    <ligand>
        <name>FMN</name>
        <dbReference type="ChEBI" id="CHEBI:58210"/>
    </ligand>
</feature>
<accession>A0A9D2ZSH9</accession>
<feature type="binding site" evidence="6">
    <location>
        <position position="165"/>
    </location>
    <ligand>
        <name>FMN</name>
        <dbReference type="ChEBI" id="CHEBI:58210"/>
    </ligand>
</feature>
<dbReference type="InterPro" id="IPR036661">
    <property type="entry name" value="Luciferase-like_sf"/>
</dbReference>
<evidence type="ECO:0000256" key="2">
    <source>
        <dbReference type="ARBA" id="ARBA00022643"/>
    </source>
</evidence>
<keyword evidence="1 6" id="KW-0285">Flavoprotein</keyword>
<dbReference type="PANTHER" id="PTHR30011">
    <property type="entry name" value="ALKANESULFONATE MONOOXYGENASE-RELATED"/>
    <property type="match status" value="1"/>
</dbReference>
<feature type="binding site" evidence="6">
    <location>
        <position position="237"/>
    </location>
    <ligand>
        <name>FMN</name>
        <dbReference type="ChEBI" id="CHEBI:58210"/>
    </ligand>
</feature>
<reference evidence="8" key="2">
    <citation type="submission" date="2021-04" db="EMBL/GenBank/DDBJ databases">
        <authorList>
            <person name="Gilroy R."/>
        </authorList>
    </citation>
    <scope>NUCLEOTIDE SEQUENCE</scope>
    <source>
        <strain evidence="8">ChiHjej10B9-4811</strain>
    </source>
</reference>
<dbReference type="GO" id="GO:0004497">
    <property type="term" value="F:monooxygenase activity"/>
    <property type="evidence" value="ECO:0007669"/>
    <property type="project" value="UniProtKB-KW"/>
</dbReference>
<evidence type="ECO:0000313" key="8">
    <source>
        <dbReference type="EMBL" id="HJD51170.1"/>
    </source>
</evidence>
<dbReference type="Pfam" id="PF00296">
    <property type="entry name" value="Bac_luciferase"/>
    <property type="match status" value="1"/>
</dbReference>
<dbReference type="PANTHER" id="PTHR30011:SF16">
    <property type="entry name" value="C2H2 FINGER DOMAIN TRANSCRIPTION FACTOR (EUROFUNG)-RELATED"/>
    <property type="match status" value="1"/>
</dbReference>
<evidence type="ECO:0000256" key="3">
    <source>
        <dbReference type="ARBA" id="ARBA00023002"/>
    </source>
</evidence>
<dbReference type="NCBIfam" id="TIGR03860">
    <property type="entry name" value="FMN_nitrolo"/>
    <property type="match status" value="1"/>
</dbReference>
<evidence type="ECO:0000259" key="7">
    <source>
        <dbReference type="Pfam" id="PF00296"/>
    </source>
</evidence>
<sequence>MSKTHTPNRKRLLLSAFVMNTGSHIRGGLWRHPEAEQHRFNELALWQDLARQLETAKFDALFLADVVGVYGDYGGNSDALIQKGLQIPSNDPLVLASALAATTEHLGLAITSSTIQAHPFTFARQLSTLDHLSGGRVAWNIVTSALENAHRNFGAETIPEHDSRYDEAEEYLDVVYKLWEGSWSHNALKLDKESGIFADPTGVRPINHRGKRYSVDGPHLVAPSPQRTPFLFQAGSSPRGTRFAARHAEATFIFAPNPAHAAKVSSRLETAAAEVGRKREDIKLFAGLSFTVGSTEEEAHRIYEREKEYLDLEAIIAHIGGSLGVDFGGVPLDTPLGEIRTEGSVGLLEAIADSVPGGNPTLADLARYRAESQHIVGSPEQIADRLEEWADAGVDGINIINSLLPGSYTDFIDQVLPILRERGLAQSDYAPGPLRQKLTGDPYLAENHYGKSFLAPSI</sequence>
<evidence type="ECO:0000313" key="9">
    <source>
        <dbReference type="Proteomes" id="UP000823908"/>
    </source>
</evidence>
<evidence type="ECO:0000256" key="6">
    <source>
        <dbReference type="PIRSR" id="PIRSR000337-1"/>
    </source>
</evidence>
<organism evidence="8 9">
    <name type="scientific">Candidatus Rothia avistercoris</name>
    <dbReference type="NCBI Taxonomy" id="2840479"/>
    <lineage>
        <taxon>Bacteria</taxon>
        <taxon>Bacillati</taxon>
        <taxon>Actinomycetota</taxon>
        <taxon>Actinomycetes</taxon>
        <taxon>Micrococcales</taxon>
        <taxon>Micrococcaceae</taxon>
        <taxon>Rothia</taxon>
    </lineage>
</organism>
<dbReference type="GO" id="GO:0016705">
    <property type="term" value="F:oxidoreductase activity, acting on paired donors, with incorporation or reduction of molecular oxygen"/>
    <property type="evidence" value="ECO:0007669"/>
    <property type="project" value="InterPro"/>
</dbReference>
<feature type="binding site" evidence="6">
    <location>
        <position position="111"/>
    </location>
    <ligand>
        <name>FMN</name>
        <dbReference type="ChEBI" id="CHEBI:58210"/>
    </ligand>
</feature>
<dbReference type="PIRSF" id="PIRSF000337">
    <property type="entry name" value="NTA_MOA"/>
    <property type="match status" value="1"/>
</dbReference>
<evidence type="ECO:0000256" key="5">
    <source>
        <dbReference type="ARBA" id="ARBA00033748"/>
    </source>
</evidence>
<dbReference type="SUPFAM" id="SSF51679">
    <property type="entry name" value="Bacterial luciferase-like"/>
    <property type="match status" value="1"/>
</dbReference>
<comment type="caution">
    <text evidence="8">The sequence shown here is derived from an EMBL/GenBank/DDBJ whole genome shotgun (WGS) entry which is preliminary data.</text>
</comment>
<name>A0A9D2ZSH9_9MICC</name>
<comment type="similarity">
    <text evidence="5">Belongs to the NtaA/SnaA/DszA monooxygenase family.</text>
</comment>
<dbReference type="EMBL" id="DWUS01000109">
    <property type="protein sequence ID" value="HJD51170.1"/>
    <property type="molecule type" value="Genomic_DNA"/>
</dbReference>
<dbReference type="Proteomes" id="UP000823908">
    <property type="component" value="Unassembled WGS sequence"/>
</dbReference>
<protein>
    <submittedName>
        <fullName evidence="8">LLM class flavin-dependent oxidoreductase</fullName>
    </submittedName>
</protein>
<dbReference type="Gene3D" id="3.20.20.30">
    <property type="entry name" value="Luciferase-like domain"/>
    <property type="match status" value="1"/>
</dbReference>
<feature type="binding site" evidence="6">
    <location>
        <position position="236"/>
    </location>
    <ligand>
        <name>FMN</name>
        <dbReference type="ChEBI" id="CHEBI:58210"/>
    </ligand>
</feature>
<reference evidence="8" key="1">
    <citation type="journal article" date="2021" name="PeerJ">
        <title>Extensive microbial diversity within the chicken gut microbiome revealed by metagenomics and culture.</title>
        <authorList>
            <person name="Gilroy R."/>
            <person name="Ravi A."/>
            <person name="Getino M."/>
            <person name="Pursley I."/>
            <person name="Horton D.L."/>
            <person name="Alikhan N.F."/>
            <person name="Baker D."/>
            <person name="Gharbi K."/>
            <person name="Hall N."/>
            <person name="Watson M."/>
            <person name="Adriaenssens E.M."/>
            <person name="Foster-Nyarko E."/>
            <person name="Jarju S."/>
            <person name="Secka A."/>
            <person name="Antonio M."/>
            <person name="Oren A."/>
            <person name="Chaudhuri R.R."/>
            <person name="La Ragione R."/>
            <person name="Hildebrand F."/>
            <person name="Pallen M.J."/>
        </authorList>
    </citation>
    <scope>NUCLEOTIDE SEQUENCE</scope>
    <source>
        <strain evidence="8">ChiHjej10B9-4811</strain>
    </source>
</reference>
<dbReference type="InterPro" id="IPR016215">
    <property type="entry name" value="NTA_MOA"/>
</dbReference>
<keyword evidence="3" id="KW-0560">Oxidoreductase</keyword>
<evidence type="ECO:0000256" key="4">
    <source>
        <dbReference type="ARBA" id="ARBA00023033"/>
    </source>
</evidence>
<gene>
    <name evidence="8" type="ORF">H9908_04825</name>
</gene>
<keyword evidence="4" id="KW-0503">Monooxygenase</keyword>
<keyword evidence="2 6" id="KW-0288">FMN</keyword>
<dbReference type="CDD" id="cd01095">
    <property type="entry name" value="Nitrilotriacetate_monoxgenase"/>
    <property type="match status" value="1"/>
</dbReference>
<proteinExistence type="inferred from homology"/>
<dbReference type="InterPro" id="IPR051260">
    <property type="entry name" value="Diverse_substr_monoxygenases"/>
</dbReference>
<evidence type="ECO:0000256" key="1">
    <source>
        <dbReference type="ARBA" id="ARBA00022630"/>
    </source>
</evidence>
<feature type="binding site" evidence="6">
    <location>
        <position position="161"/>
    </location>
    <ligand>
        <name>FMN</name>
        <dbReference type="ChEBI" id="CHEBI:58210"/>
    </ligand>
</feature>
<feature type="domain" description="Luciferase-like" evidence="7">
    <location>
        <begin position="32"/>
        <end position="395"/>
    </location>
</feature>
<dbReference type="AlphaFoldDB" id="A0A9D2ZSH9"/>